<dbReference type="OrthoDB" id="5292580at2"/>
<proteinExistence type="predicted"/>
<dbReference type="EMBL" id="AATS01000015">
    <property type="protein sequence ID" value="EAU53881.1"/>
    <property type="molecule type" value="Genomic_DNA"/>
</dbReference>
<dbReference type="InterPro" id="IPR025245">
    <property type="entry name" value="DUF4197"/>
</dbReference>
<evidence type="ECO:0000313" key="1">
    <source>
        <dbReference type="EMBL" id="EAU53881.1"/>
    </source>
</evidence>
<organism evidence="1 2">
    <name type="scientific">Mariprofundus ferrooxydans PV-1</name>
    <dbReference type="NCBI Taxonomy" id="314345"/>
    <lineage>
        <taxon>Bacteria</taxon>
        <taxon>Pseudomonadati</taxon>
        <taxon>Pseudomonadota</taxon>
        <taxon>Candidatius Mariprofundia</taxon>
        <taxon>Mariprofundales</taxon>
        <taxon>Mariprofundaceae</taxon>
        <taxon>Mariprofundus</taxon>
    </lineage>
</organism>
<keyword evidence="2" id="KW-1185">Reference proteome</keyword>
<dbReference type="RefSeq" id="WP_009849141.1">
    <property type="nucleotide sequence ID" value="NZ_DS022294.1"/>
</dbReference>
<dbReference type="STRING" id="314344.AL013_02890"/>
<evidence type="ECO:0000313" key="2">
    <source>
        <dbReference type="Proteomes" id="UP000005297"/>
    </source>
</evidence>
<evidence type="ECO:0008006" key="3">
    <source>
        <dbReference type="Google" id="ProtNLM"/>
    </source>
</evidence>
<sequence>MPHSLRHTAILATLILFPGTAAFAGWMDQAGSMLEQMGAKQTAAPAAASALSNSDVVAGLKDALRVGSERVVAQLGKTDGFNSDPKIHIPLPESMQQVKSALSAVGMGAMMDDLELKLNRAAEAATPKAKRLFGDAIRSMSFADARAILNGPDDAATQYFKNKMSKPLADEMRPIVEKAMSRTGAVQAYDSVMGEYKTLPFMPDVKANLTQHVVDGGLKGIFIYMASEEAAIRHHPVERTTAILKKVFASQ</sequence>
<dbReference type="Proteomes" id="UP000005297">
    <property type="component" value="Unassembled WGS sequence"/>
</dbReference>
<comment type="caution">
    <text evidence="1">The sequence shown here is derived from an EMBL/GenBank/DDBJ whole genome shotgun (WGS) entry which is preliminary data.</text>
</comment>
<dbReference type="eggNOG" id="ENOG502Z7PK">
    <property type="taxonomic scope" value="Bacteria"/>
</dbReference>
<accession>Q0EXA9</accession>
<dbReference type="AlphaFoldDB" id="Q0EXA9"/>
<gene>
    <name evidence="1" type="ORF">SPV1_08086</name>
</gene>
<dbReference type="InParanoid" id="Q0EXA9"/>
<name>Q0EXA9_9PROT</name>
<dbReference type="Pfam" id="PF13852">
    <property type="entry name" value="DUF4197"/>
    <property type="match status" value="1"/>
</dbReference>
<reference evidence="1 2" key="1">
    <citation type="submission" date="2006-09" db="EMBL/GenBank/DDBJ databases">
        <authorList>
            <person name="Emerson D."/>
            <person name="Ferriera S."/>
            <person name="Johnson J."/>
            <person name="Kravitz S."/>
            <person name="Halpern A."/>
            <person name="Remington K."/>
            <person name="Beeson K."/>
            <person name="Tran B."/>
            <person name="Rogers Y.-H."/>
            <person name="Friedman R."/>
            <person name="Venter J.C."/>
        </authorList>
    </citation>
    <scope>NUCLEOTIDE SEQUENCE [LARGE SCALE GENOMIC DNA]</scope>
    <source>
        <strain evidence="1 2">PV-1</strain>
    </source>
</reference>
<dbReference type="HOGENOM" id="CLU_085032_0_0_0"/>
<protein>
    <recommendedName>
        <fullName evidence="3">DUF4197 domain-containing protein</fullName>
    </recommendedName>
</protein>